<evidence type="ECO:0000256" key="1">
    <source>
        <dbReference type="SAM" id="MobiDB-lite"/>
    </source>
</evidence>
<proteinExistence type="predicted"/>
<evidence type="ECO:0000313" key="3">
    <source>
        <dbReference type="Proteomes" id="UP000050525"/>
    </source>
</evidence>
<protein>
    <submittedName>
        <fullName evidence="2">Uncharacterized protein</fullName>
    </submittedName>
</protein>
<accession>A0A151M8S9</accession>
<dbReference type="AlphaFoldDB" id="A0A151M8S9"/>
<evidence type="ECO:0000313" key="2">
    <source>
        <dbReference type="EMBL" id="KYO20912.1"/>
    </source>
</evidence>
<organism evidence="2 3">
    <name type="scientific">Alligator mississippiensis</name>
    <name type="common">American alligator</name>
    <dbReference type="NCBI Taxonomy" id="8496"/>
    <lineage>
        <taxon>Eukaryota</taxon>
        <taxon>Metazoa</taxon>
        <taxon>Chordata</taxon>
        <taxon>Craniata</taxon>
        <taxon>Vertebrata</taxon>
        <taxon>Euteleostomi</taxon>
        <taxon>Archelosauria</taxon>
        <taxon>Archosauria</taxon>
        <taxon>Crocodylia</taxon>
        <taxon>Alligatoridae</taxon>
        <taxon>Alligatorinae</taxon>
        <taxon>Alligator</taxon>
    </lineage>
</organism>
<gene>
    <name evidence="2" type="ORF">Y1Q_0001252</name>
</gene>
<sequence>MSCVRGQRAHRSGTGPAHGLRHLRRARGGKHQDQCWSLAPHPPKDLAGLQAERTGLMHLVLGTAGGSRTR</sequence>
<comment type="caution">
    <text evidence="2">The sequence shown here is derived from an EMBL/GenBank/DDBJ whole genome shotgun (WGS) entry which is preliminary data.</text>
</comment>
<feature type="region of interest" description="Disordered" evidence="1">
    <location>
        <begin position="1"/>
        <end position="43"/>
    </location>
</feature>
<keyword evidence="3" id="KW-1185">Reference proteome</keyword>
<reference evidence="2 3" key="1">
    <citation type="journal article" date="2012" name="Genome Biol.">
        <title>Sequencing three crocodilian genomes to illuminate the evolution of archosaurs and amniotes.</title>
        <authorList>
            <person name="St John J.A."/>
            <person name="Braun E.L."/>
            <person name="Isberg S.R."/>
            <person name="Miles L.G."/>
            <person name="Chong A.Y."/>
            <person name="Gongora J."/>
            <person name="Dalzell P."/>
            <person name="Moran C."/>
            <person name="Bed'hom B."/>
            <person name="Abzhanov A."/>
            <person name="Burgess S.C."/>
            <person name="Cooksey A.M."/>
            <person name="Castoe T.A."/>
            <person name="Crawford N.G."/>
            <person name="Densmore L.D."/>
            <person name="Drew J.C."/>
            <person name="Edwards S.V."/>
            <person name="Faircloth B.C."/>
            <person name="Fujita M.K."/>
            <person name="Greenwold M.J."/>
            <person name="Hoffmann F.G."/>
            <person name="Howard J.M."/>
            <person name="Iguchi T."/>
            <person name="Janes D.E."/>
            <person name="Khan S.Y."/>
            <person name="Kohno S."/>
            <person name="de Koning A.J."/>
            <person name="Lance S.L."/>
            <person name="McCarthy F.M."/>
            <person name="McCormack J.E."/>
            <person name="Merchant M.E."/>
            <person name="Peterson D.G."/>
            <person name="Pollock D.D."/>
            <person name="Pourmand N."/>
            <person name="Raney B.J."/>
            <person name="Roessler K.A."/>
            <person name="Sanford J.R."/>
            <person name="Sawyer R.H."/>
            <person name="Schmidt C.J."/>
            <person name="Triplett E.W."/>
            <person name="Tuberville T.D."/>
            <person name="Venegas-Anaya M."/>
            <person name="Howard J.T."/>
            <person name="Jarvis E.D."/>
            <person name="Guillette L.J.Jr."/>
            <person name="Glenn T.C."/>
            <person name="Green R.E."/>
            <person name="Ray D.A."/>
        </authorList>
    </citation>
    <scope>NUCLEOTIDE SEQUENCE [LARGE SCALE GENOMIC DNA]</scope>
    <source>
        <strain evidence="2">KSC_2009_1</strain>
    </source>
</reference>
<dbReference type="Proteomes" id="UP000050525">
    <property type="component" value="Unassembled WGS sequence"/>
</dbReference>
<feature type="compositionally biased region" description="Basic residues" evidence="1">
    <location>
        <begin position="19"/>
        <end position="29"/>
    </location>
</feature>
<name>A0A151M8S9_ALLMI</name>
<dbReference type="EMBL" id="AKHW03006295">
    <property type="protein sequence ID" value="KYO20912.1"/>
    <property type="molecule type" value="Genomic_DNA"/>
</dbReference>